<dbReference type="Pfam" id="PF07916">
    <property type="entry name" value="TraG_N"/>
    <property type="match status" value="1"/>
</dbReference>
<evidence type="ECO:0000259" key="3">
    <source>
        <dbReference type="Pfam" id="PF07916"/>
    </source>
</evidence>
<dbReference type="RefSeq" id="WP_172691518.1">
    <property type="nucleotide sequence ID" value="NZ_KY623659.1"/>
</dbReference>
<feature type="region of interest" description="Disordered" evidence="1">
    <location>
        <begin position="1306"/>
        <end position="1359"/>
    </location>
</feature>
<reference evidence="4" key="1">
    <citation type="submission" date="2017-02" db="EMBL/GenBank/DDBJ databases">
        <title>Emergence of VIM metallo-beta-lactamase producing Alcaligenes faecalis in GAZA, Palestine.</title>
        <authorList>
            <person name="Al Laham N."/>
            <person name="Chavda K."/>
            <person name="Cienfuegos V."/>
            <person name="Kreiswirth B."/>
            <person name="Chen L."/>
        </authorList>
    </citation>
    <scope>NUCLEOTIDE SEQUENCE</scope>
    <source>
        <strain evidence="4">GZAF1</strain>
        <plasmid evidence="4">pGZAF1_VIM</plasmid>
    </source>
</reference>
<feature type="compositionally biased region" description="Polar residues" evidence="1">
    <location>
        <begin position="1142"/>
        <end position="1157"/>
    </location>
</feature>
<keyword evidence="4" id="KW-0614">Plasmid</keyword>
<organism evidence="4">
    <name type="scientific">Alcaligenes faecalis</name>
    <dbReference type="NCBI Taxonomy" id="511"/>
    <lineage>
        <taxon>Bacteria</taxon>
        <taxon>Pseudomonadati</taxon>
        <taxon>Pseudomonadota</taxon>
        <taxon>Betaproteobacteria</taxon>
        <taxon>Burkholderiales</taxon>
        <taxon>Alcaligenaceae</taxon>
        <taxon>Alcaligenes</taxon>
    </lineage>
</organism>
<evidence type="ECO:0000256" key="2">
    <source>
        <dbReference type="SAM" id="Phobius"/>
    </source>
</evidence>
<feature type="transmembrane region" description="Helical" evidence="2">
    <location>
        <begin position="34"/>
        <end position="52"/>
    </location>
</feature>
<evidence type="ECO:0000256" key="1">
    <source>
        <dbReference type="SAM" id="MobiDB-lite"/>
    </source>
</evidence>
<feature type="compositionally biased region" description="Polar residues" evidence="1">
    <location>
        <begin position="1092"/>
        <end position="1107"/>
    </location>
</feature>
<sequence>MGNWTLYSVGDAAFLEQILLSVAMLTGTNDFTRAASIGLLVALIIIGFQSLMGGGKELNVHQAFVGWIAFSILFVPTTTVVIEDNVSGSVRVVDNVPFGVGAAGGIISTVGYKLTAMYEQGYGYIAPYITETHFADSLNLLNRLRSAATDPKLLLAIGEQQGGDIRGSWDNYIRECTLTKIDLGEASVDDVMGGKLPEALLFPSTLFGTQIHVDHRGPIDATCYEAYWQLEAATRGGMDGYYFDNALSQALKISNPENPAHQSAYTEVSTALQALRFTQNNAQDFVFASILMPVYEQAVEGKYQDMQDYSSAIMVNQAIQQRNTQWAAEQSMFMSVVRPLQTFFEGFIYAITPLLAVLMIMGNFGLMLIFKYLQTIFWIQLWLPLLSIVNLYISTAAAGEMSVYDIPGQGVSMYSLAGVNDVLQTWIATGGMLAASIPVISLFVVTGSTYAMTSIAGKIGGADHINERIVTPDAVNPAPYMQQHASQTNSPLTGTYATGGEELVGNATLGSTISSGIKSAADRQQAATQNFGQEFGRALSSTTSSQQTGSVMRQIGSNIQSVGTQQTNMLSRLADQYSKQNGWSSEQRNEFLGALSAGLATGASGAGQGANGSVSFGASGQAIDRSSVASSAQEAFKKIQELGWSDQDTQQLTEQLATGLTSQSGQTWAHGLGDDSIRSLKESANEVVSASQSYSKFAEKRESLGSNYDMSLKTVGALMANQTTPEAKEALGQLNGFFNSGLADSGIQAQAQTRENLHREMGMDPRQAQIVGRLEAMSNASNPDNPTIAPQAAAGIVAQAVGLNAPSANPAANADMTGPSFQRGSVRGAVQGATAPARGLMVGDHFMAAGRAYSDPYARFEEHSNMPHNQAGEEMVRSHHQSGTAAIDQKANESMEASRQGLLSDVTDRIRRGDSTNDMSEWSKFMGVNSNYTNFFKNQVADIAGAVSSKLWDGDFSGDLVGDVENRQNQRIENLGSRVQADTGLTAAQAGLFATLVSGAGGSTGSSERGMEAYNAVIAEDPENGAYIARNIKEAVQAGATQGQAYLADVALYNQIKDPVNVREGANSMTPAQAQHISQPVVEPAKPVESHGASSPMVNIPNATSEPLPTHGKGEPNAGPPAQAQHMTQPVVEPAKSVESHGASSSTVSIPNATSEPMPTHGKGEPNAVTPAQAQHMAQPVVDPSKPVESHGASSSTVSIPNATSEPLPTHSKAEPNAVTPAQAQHMAQTVVEPTKPVESYGTTVRQMGMDNEVGGTSFEPMAESVMMNDPILSEPIVVRPTEREAIGGGTSGAIGSAVIGGNPEPVATASASPELPFFTSPPATKVVYSDMPKPDPDKDSTEEQANSRTADAATKTLR</sequence>
<accession>A0A1Z3MKX0</accession>
<keyword evidence="2" id="KW-1133">Transmembrane helix</keyword>
<feature type="transmembrane region" description="Helical" evidence="2">
    <location>
        <begin position="347"/>
        <end position="369"/>
    </location>
</feature>
<keyword evidence="2" id="KW-0812">Transmembrane</keyword>
<feature type="region of interest" description="Disordered" evidence="1">
    <location>
        <begin position="1068"/>
        <end position="1228"/>
    </location>
</feature>
<feature type="transmembrane region" description="Helical" evidence="2">
    <location>
        <begin position="381"/>
        <end position="403"/>
    </location>
</feature>
<dbReference type="InterPro" id="IPR012931">
    <property type="entry name" value="TraG_N_Proteobacteria"/>
</dbReference>
<keyword evidence="2" id="KW-0472">Membrane</keyword>
<feature type="compositionally biased region" description="Basic and acidic residues" evidence="1">
    <location>
        <begin position="1333"/>
        <end position="1342"/>
    </location>
</feature>
<feature type="domain" description="TraG N-terminal Proteobacteria" evidence="3">
    <location>
        <begin position="5"/>
        <end position="464"/>
    </location>
</feature>
<evidence type="ECO:0000313" key="4">
    <source>
        <dbReference type="EMBL" id="ASD48415.1"/>
    </source>
</evidence>
<protein>
    <submittedName>
        <fullName evidence="4">Conjugal transfer protein TraG</fullName>
    </submittedName>
</protein>
<feature type="transmembrane region" description="Helical" evidence="2">
    <location>
        <begin position="64"/>
        <end position="82"/>
    </location>
</feature>
<geneLocation type="plasmid" evidence="4">
    <name>pGZAF1_VIM</name>
</geneLocation>
<proteinExistence type="predicted"/>
<feature type="compositionally biased region" description="Polar residues" evidence="1">
    <location>
        <begin position="1192"/>
        <end position="1207"/>
    </location>
</feature>
<feature type="compositionally biased region" description="Polar residues" evidence="1">
    <location>
        <begin position="1068"/>
        <end position="1078"/>
    </location>
</feature>
<name>A0A1Z3MKX0_ALCFA</name>
<dbReference type="EMBL" id="KY623659">
    <property type="protein sequence ID" value="ASD48415.1"/>
    <property type="molecule type" value="Genomic_DNA"/>
</dbReference>